<protein>
    <submittedName>
        <fullName evidence="6">AarF/ABC1/UbiB kinase family protein</fullName>
    </submittedName>
</protein>
<proteinExistence type="inferred from homology"/>
<gene>
    <name evidence="6" type="ORF">FVW59_13545</name>
</gene>
<evidence type="ECO:0000256" key="4">
    <source>
        <dbReference type="ARBA" id="ARBA00022840"/>
    </source>
</evidence>
<evidence type="ECO:0000256" key="3">
    <source>
        <dbReference type="ARBA" id="ARBA00022741"/>
    </source>
</evidence>
<comment type="caution">
    <text evidence="6">The sequence shown here is derived from an EMBL/GenBank/DDBJ whole genome shotgun (WGS) entry which is preliminary data.</text>
</comment>
<dbReference type="Proteomes" id="UP000321933">
    <property type="component" value="Unassembled WGS sequence"/>
</dbReference>
<dbReference type="GO" id="GO:0006744">
    <property type="term" value="P:ubiquinone biosynthetic process"/>
    <property type="evidence" value="ECO:0007669"/>
    <property type="project" value="TreeGrafter"/>
</dbReference>
<feature type="domain" description="ABC1 atypical kinase-like" evidence="5">
    <location>
        <begin position="134"/>
        <end position="384"/>
    </location>
</feature>
<dbReference type="EMBL" id="VRYZ01000006">
    <property type="protein sequence ID" value="TXS90367.1"/>
    <property type="molecule type" value="Genomic_DNA"/>
</dbReference>
<dbReference type="InterPro" id="IPR051409">
    <property type="entry name" value="Atypical_kinase_ADCK"/>
</dbReference>
<sequence length="500" mass="54927">MPSSISVAPSGAASSSVTLCTTASGWRRCCWTRRPESFAVAKGGGLKRGGFSRSLSVSLAGLRAGGAFALDGALQRLRGGEGQALDSAFARREARRFVTELGRLKGSYVKIGQMMALLGEHFLPPALTEALHSLEASTEALPWTEIEPLLQAQLGPRLDELEVEHRALAAASIAQVHRATVRDSGEQIVLKVQYPGLAEVIDEDFDTVVRMLLLARWVQAGRELDEWLQDLREQLHSEVDYVREASMLERFGERVHEANASGQRSVRYRIPRLLPAYCSGQVLAMEYLAGYRAGRAEVARLSQARRNALGEAMLELFFLEVYQWGELQTDPNFGNYLIATGRGGDELVLLDFGSVLAPDDDFLLHLGNAISAGMARDREALTESLVGLGCLREDSSDVARDTFAEFCCQLLEPLEDPALLPPQYLNRRGEYRWGHSALLRRVGRQAAGSAATRHFSAPGGDFALIARKLTGVFTFIAVLGAEFNGHDLAHRYIDDWLARE</sequence>
<evidence type="ECO:0000256" key="2">
    <source>
        <dbReference type="ARBA" id="ARBA00022679"/>
    </source>
</evidence>
<evidence type="ECO:0000256" key="1">
    <source>
        <dbReference type="ARBA" id="ARBA00009670"/>
    </source>
</evidence>
<dbReference type="PANTHER" id="PTHR43851">
    <property type="match status" value="1"/>
</dbReference>
<dbReference type="InterPro" id="IPR004147">
    <property type="entry name" value="ABC1_dom"/>
</dbReference>
<dbReference type="InterPro" id="IPR011009">
    <property type="entry name" value="Kinase-like_dom_sf"/>
</dbReference>
<comment type="similarity">
    <text evidence="1">Belongs to the protein kinase superfamily. ADCK protein kinase family.</text>
</comment>
<evidence type="ECO:0000313" key="7">
    <source>
        <dbReference type="Proteomes" id="UP000321933"/>
    </source>
</evidence>
<accession>A0A5C8ZSD1</accession>
<keyword evidence="2" id="KW-0808">Transferase</keyword>
<dbReference type="OrthoDB" id="9795390at2"/>
<organism evidence="6 7">
    <name type="scientific">Parahaliea aestuarii</name>
    <dbReference type="NCBI Taxonomy" id="1852021"/>
    <lineage>
        <taxon>Bacteria</taxon>
        <taxon>Pseudomonadati</taxon>
        <taxon>Pseudomonadota</taxon>
        <taxon>Gammaproteobacteria</taxon>
        <taxon>Cellvibrionales</taxon>
        <taxon>Halieaceae</taxon>
        <taxon>Parahaliea</taxon>
    </lineage>
</organism>
<keyword evidence="3" id="KW-0547">Nucleotide-binding</keyword>
<name>A0A5C8ZSD1_9GAMM</name>
<dbReference type="AlphaFoldDB" id="A0A5C8ZSD1"/>
<keyword evidence="7" id="KW-1185">Reference proteome</keyword>
<keyword evidence="4" id="KW-0067">ATP-binding</keyword>
<evidence type="ECO:0000259" key="5">
    <source>
        <dbReference type="Pfam" id="PF03109"/>
    </source>
</evidence>
<dbReference type="InterPro" id="IPR034646">
    <property type="entry name" value="ADCK3_dom"/>
</dbReference>
<keyword evidence="6" id="KW-0418">Kinase</keyword>
<dbReference type="GO" id="GO:0016301">
    <property type="term" value="F:kinase activity"/>
    <property type="evidence" value="ECO:0007669"/>
    <property type="project" value="UniProtKB-KW"/>
</dbReference>
<dbReference type="PANTHER" id="PTHR43851:SF3">
    <property type="entry name" value="COENZYME Q8"/>
    <property type="match status" value="1"/>
</dbReference>
<dbReference type="CDD" id="cd13970">
    <property type="entry name" value="ABC1_ADCK3"/>
    <property type="match status" value="1"/>
</dbReference>
<dbReference type="GO" id="GO:0005524">
    <property type="term" value="F:ATP binding"/>
    <property type="evidence" value="ECO:0007669"/>
    <property type="project" value="UniProtKB-KW"/>
</dbReference>
<evidence type="ECO:0000313" key="6">
    <source>
        <dbReference type="EMBL" id="TXS90367.1"/>
    </source>
</evidence>
<dbReference type="Pfam" id="PF03109">
    <property type="entry name" value="ABC1"/>
    <property type="match status" value="1"/>
</dbReference>
<reference evidence="6 7" key="1">
    <citation type="submission" date="2019-08" db="EMBL/GenBank/DDBJ databases">
        <title>Parahaliea maris sp. nov., isolated from the surface seawater.</title>
        <authorList>
            <person name="Liu Y."/>
        </authorList>
    </citation>
    <scope>NUCLEOTIDE SEQUENCE [LARGE SCALE GENOMIC DNA]</scope>
    <source>
        <strain evidence="6 7">S2-26</strain>
    </source>
</reference>
<dbReference type="SUPFAM" id="SSF56112">
    <property type="entry name" value="Protein kinase-like (PK-like)"/>
    <property type="match status" value="1"/>
</dbReference>